<organism evidence="1 2">
    <name type="scientific">Priestia filamentosa</name>
    <dbReference type="NCBI Taxonomy" id="1402861"/>
    <lineage>
        <taxon>Bacteria</taxon>
        <taxon>Bacillati</taxon>
        <taxon>Bacillota</taxon>
        <taxon>Bacilli</taxon>
        <taxon>Bacillales</taxon>
        <taxon>Bacillaceae</taxon>
        <taxon>Priestia</taxon>
    </lineage>
</organism>
<protein>
    <submittedName>
        <fullName evidence="1">Ribonuclease Z</fullName>
    </submittedName>
</protein>
<dbReference type="AlphaFoldDB" id="A0A0H4KHQ9"/>
<reference evidence="1 2" key="1">
    <citation type="journal article" date="2015" name="PLoS ONE">
        <title>Genome Sequence of Bacillus endophyticus and Analysis of Its Companion Mechanism in the Ketogulonigenium vulgare-Bacillus Strain Consortium.</title>
        <authorList>
            <person name="Jia N."/>
            <person name="Du J."/>
            <person name="Ding M.Z."/>
            <person name="Gao F."/>
            <person name="Yuan Y.J."/>
        </authorList>
    </citation>
    <scope>NUCLEOTIDE SEQUENCE [LARGE SCALE GENOMIC DNA]</scope>
    <source>
        <strain evidence="1 2">Hbe603</strain>
    </source>
</reference>
<dbReference type="Proteomes" id="UP000036202">
    <property type="component" value="Chromosome"/>
</dbReference>
<accession>A0A1X7F951</accession>
<name>A0A0H4KHQ9_9BACI</name>
<dbReference type="PATRIC" id="fig|135735.6.peg.1337"/>
<reference evidence="2" key="2">
    <citation type="submission" date="2015-06" db="EMBL/GenBank/DDBJ databases">
        <title>Genome Sequence of Bacillus endophyticus and Analysis of its Companion Mechanism in the Ketogulonigenium vulgare-Bacillus strain Consortium.</title>
        <authorList>
            <person name="Jia N."/>
            <person name="Du J."/>
            <person name="Ding M.-Z."/>
            <person name="Gao F."/>
            <person name="Yuan Y.-J."/>
        </authorList>
    </citation>
    <scope>NUCLEOTIDE SEQUENCE [LARGE SCALE GENOMIC DNA]</scope>
    <source>
        <strain evidence="2">Hbe603</strain>
    </source>
</reference>
<gene>
    <name evidence="1" type="ORF">BEH_06660</name>
</gene>
<accession>A0A0H4KHQ9</accession>
<dbReference type="GeneID" id="93702574"/>
<proteinExistence type="predicted"/>
<dbReference type="RefSeq" id="WP_019393302.1">
    <property type="nucleotide sequence ID" value="NZ_ALIM01000023.1"/>
</dbReference>
<dbReference type="KEGG" id="beo:BEH_06660"/>
<dbReference type="InterPro" id="IPR024419">
    <property type="entry name" value="YvrJ"/>
</dbReference>
<evidence type="ECO:0000313" key="2">
    <source>
        <dbReference type="Proteomes" id="UP000036202"/>
    </source>
</evidence>
<dbReference type="OrthoDB" id="2662123at2"/>
<dbReference type="Pfam" id="PF12841">
    <property type="entry name" value="YvrJ"/>
    <property type="match status" value="1"/>
</dbReference>
<evidence type="ECO:0000313" key="1">
    <source>
        <dbReference type="EMBL" id="AKO91814.1"/>
    </source>
</evidence>
<sequence length="44" mass="5002">MDQFISIASEVGFPIAVSIYLLHRIEGRLNALIESVDKLPERLF</sequence>
<keyword evidence="2" id="KW-1185">Reference proteome</keyword>
<dbReference type="EMBL" id="CP011974">
    <property type="protein sequence ID" value="AKO91814.1"/>
    <property type="molecule type" value="Genomic_DNA"/>
</dbReference>